<accession>A0ABQ3SDX2</accession>
<keyword evidence="2" id="KW-0732">Signal</keyword>
<evidence type="ECO:0000256" key="1">
    <source>
        <dbReference type="SAM" id="Phobius"/>
    </source>
</evidence>
<gene>
    <name evidence="3" type="ORF">Snoj_00550</name>
</gene>
<organism evidence="3 4">
    <name type="scientific">Streptomyces nojiriensis</name>
    <dbReference type="NCBI Taxonomy" id="66374"/>
    <lineage>
        <taxon>Bacteria</taxon>
        <taxon>Bacillati</taxon>
        <taxon>Actinomycetota</taxon>
        <taxon>Actinomycetes</taxon>
        <taxon>Kitasatosporales</taxon>
        <taxon>Streptomycetaceae</taxon>
        <taxon>Streptomyces</taxon>
    </lineage>
</organism>
<feature type="chain" id="PRO_5045828221" evidence="2">
    <location>
        <begin position="26"/>
        <end position="61"/>
    </location>
</feature>
<keyword evidence="1" id="KW-1133">Transmembrane helix</keyword>
<proteinExistence type="predicted"/>
<keyword evidence="4" id="KW-1185">Reference proteome</keyword>
<comment type="caution">
    <text evidence="3">The sequence shown here is derived from an EMBL/GenBank/DDBJ whole genome shotgun (WGS) entry which is preliminary data.</text>
</comment>
<evidence type="ECO:0000313" key="3">
    <source>
        <dbReference type="EMBL" id="GHI66137.1"/>
    </source>
</evidence>
<keyword evidence="1" id="KW-0812">Transmembrane</keyword>
<dbReference type="Proteomes" id="UP000613974">
    <property type="component" value="Unassembled WGS sequence"/>
</dbReference>
<reference evidence="4" key="1">
    <citation type="submission" date="2023-07" db="EMBL/GenBank/DDBJ databases">
        <title>Whole genome shotgun sequence of Streptomyces nojiriensis NBRC 13794.</title>
        <authorList>
            <person name="Komaki H."/>
            <person name="Tamura T."/>
        </authorList>
    </citation>
    <scope>NUCLEOTIDE SEQUENCE [LARGE SCALE GENOMIC DNA]</scope>
    <source>
        <strain evidence="4">NBRC 13794</strain>
    </source>
</reference>
<dbReference type="EMBL" id="BNEC01000002">
    <property type="protein sequence ID" value="GHI66137.1"/>
    <property type="molecule type" value="Genomic_DNA"/>
</dbReference>
<feature type="signal peptide" evidence="2">
    <location>
        <begin position="1"/>
        <end position="25"/>
    </location>
</feature>
<feature type="transmembrane region" description="Helical" evidence="1">
    <location>
        <begin position="35"/>
        <end position="56"/>
    </location>
</feature>
<name>A0ABQ3SDX2_9ACTN</name>
<keyword evidence="1" id="KW-0472">Membrane</keyword>
<evidence type="ECO:0000313" key="4">
    <source>
        <dbReference type="Proteomes" id="UP000613974"/>
    </source>
</evidence>
<evidence type="ECO:0000256" key="2">
    <source>
        <dbReference type="SAM" id="SignalP"/>
    </source>
</evidence>
<protein>
    <submittedName>
        <fullName evidence="3">Uncharacterized protein</fullName>
    </submittedName>
</protein>
<sequence length="61" mass="5993">MILKRSAVAAAALTLTLILPTAAHAATQPTALAPAVAVVPQVLPIGVAVSALPLAVEDRTG</sequence>